<dbReference type="Pfam" id="PF00455">
    <property type="entry name" value="DeoRC"/>
    <property type="match status" value="1"/>
</dbReference>
<dbReference type="RefSeq" id="WP_229804823.1">
    <property type="nucleotide sequence ID" value="NZ_CP069161.1"/>
</dbReference>
<organism evidence="6 7">
    <name type="scientific">Paludibacterium paludis</name>
    <dbReference type="NCBI Taxonomy" id="1225769"/>
    <lineage>
        <taxon>Bacteria</taxon>
        <taxon>Pseudomonadati</taxon>
        <taxon>Pseudomonadota</taxon>
        <taxon>Betaproteobacteria</taxon>
        <taxon>Neisseriales</taxon>
        <taxon>Chromobacteriaceae</taxon>
        <taxon>Paludibacterium</taxon>
    </lineage>
</organism>
<dbReference type="InterPro" id="IPR018356">
    <property type="entry name" value="Tscrpt_reg_HTH_DeoR_CS"/>
</dbReference>
<dbReference type="PANTHER" id="PTHR30363">
    <property type="entry name" value="HTH-TYPE TRANSCRIPTIONAL REGULATOR SRLR-RELATED"/>
    <property type="match status" value="1"/>
</dbReference>
<sequence>MKPPYNAGMIILNQRQQDLLAWVQREGHVTVERLATHFGVTHQTIRRDISLLADNRMLQRFHGGASIHSSVENVAYNARQVLCIEEKQRIARCVAASIPDNASLFINLGTTTEEVAKALHAHRGLHVITNNLNVAAMMCNYPDCEVIVASGVMRPRDRGIIGEATIEFIRKFKVDYGIIGISSIESDGTLRDFDIREVRTSEAIIQQSRHVFLAADHSKFGRPALVELGHLSQVSALFTDQPVSAEIADVLREGNTALHVAP</sequence>
<dbReference type="InterPro" id="IPR037171">
    <property type="entry name" value="NagB/RpiA_transferase-like"/>
</dbReference>
<dbReference type="PROSITE" id="PS00894">
    <property type="entry name" value="HTH_DEOR_1"/>
    <property type="match status" value="1"/>
</dbReference>
<dbReference type="PROSITE" id="PS51000">
    <property type="entry name" value="HTH_DEOR_2"/>
    <property type="match status" value="1"/>
</dbReference>
<keyword evidence="7" id="KW-1185">Reference proteome</keyword>
<dbReference type="Pfam" id="PF08220">
    <property type="entry name" value="HTH_DeoR"/>
    <property type="match status" value="1"/>
</dbReference>
<dbReference type="GO" id="GO:0003677">
    <property type="term" value="F:DNA binding"/>
    <property type="evidence" value="ECO:0007669"/>
    <property type="project" value="UniProtKB-KW"/>
</dbReference>
<evidence type="ECO:0000256" key="3">
    <source>
        <dbReference type="ARBA" id="ARBA00023125"/>
    </source>
</evidence>
<dbReference type="SMART" id="SM01134">
    <property type="entry name" value="DeoRC"/>
    <property type="match status" value="1"/>
</dbReference>
<reference evidence="6" key="2">
    <citation type="submission" date="2020-09" db="EMBL/GenBank/DDBJ databases">
        <authorList>
            <person name="Sun Q."/>
            <person name="Kim S."/>
        </authorList>
    </citation>
    <scope>NUCLEOTIDE SEQUENCE</scope>
    <source>
        <strain evidence="6">KCTC 32182</strain>
    </source>
</reference>
<evidence type="ECO:0000256" key="2">
    <source>
        <dbReference type="ARBA" id="ARBA00023015"/>
    </source>
</evidence>
<dbReference type="PANTHER" id="PTHR30363:SF4">
    <property type="entry name" value="GLYCEROL-3-PHOSPHATE REGULON REPRESSOR"/>
    <property type="match status" value="1"/>
</dbReference>
<evidence type="ECO:0000313" key="7">
    <source>
        <dbReference type="Proteomes" id="UP000645257"/>
    </source>
</evidence>
<dbReference type="InterPro" id="IPR036388">
    <property type="entry name" value="WH-like_DNA-bd_sf"/>
</dbReference>
<protein>
    <submittedName>
        <fullName evidence="6">DeoR family transcriptional regulator</fullName>
    </submittedName>
</protein>
<gene>
    <name evidence="6" type="primary">glpR</name>
    <name evidence="6" type="ORF">GCM10011289_29410</name>
</gene>
<accession>A0A918P5K8</accession>
<dbReference type="EMBL" id="BMYX01000019">
    <property type="protein sequence ID" value="GGY23839.1"/>
    <property type="molecule type" value="Genomic_DNA"/>
</dbReference>
<keyword evidence="2" id="KW-0805">Transcription regulation</keyword>
<feature type="domain" description="HTH deoR-type" evidence="5">
    <location>
        <begin position="12"/>
        <end position="67"/>
    </location>
</feature>
<dbReference type="SUPFAM" id="SSF100950">
    <property type="entry name" value="NagB/RpiA/CoA transferase-like"/>
    <property type="match status" value="1"/>
</dbReference>
<reference evidence="6" key="1">
    <citation type="journal article" date="2014" name="Int. J. Syst. Evol. Microbiol.">
        <title>Complete genome sequence of Corynebacterium casei LMG S-19264T (=DSM 44701T), isolated from a smear-ripened cheese.</title>
        <authorList>
            <consortium name="US DOE Joint Genome Institute (JGI-PGF)"/>
            <person name="Walter F."/>
            <person name="Albersmeier A."/>
            <person name="Kalinowski J."/>
            <person name="Ruckert C."/>
        </authorList>
    </citation>
    <scope>NUCLEOTIDE SEQUENCE</scope>
    <source>
        <strain evidence="6">KCTC 32182</strain>
    </source>
</reference>
<dbReference type="PRINTS" id="PR00037">
    <property type="entry name" value="HTHLACR"/>
</dbReference>
<dbReference type="InterPro" id="IPR014036">
    <property type="entry name" value="DeoR-like_C"/>
</dbReference>
<dbReference type="Proteomes" id="UP000645257">
    <property type="component" value="Unassembled WGS sequence"/>
</dbReference>
<comment type="caution">
    <text evidence="6">The sequence shown here is derived from an EMBL/GenBank/DDBJ whole genome shotgun (WGS) entry which is preliminary data.</text>
</comment>
<dbReference type="SMART" id="SM00420">
    <property type="entry name" value="HTH_DEOR"/>
    <property type="match status" value="1"/>
</dbReference>
<evidence type="ECO:0000259" key="5">
    <source>
        <dbReference type="PROSITE" id="PS51000"/>
    </source>
</evidence>
<dbReference type="InterPro" id="IPR001034">
    <property type="entry name" value="DeoR_HTH"/>
</dbReference>
<evidence type="ECO:0000256" key="1">
    <source>
        <dbReference type="ARBA" id="ARBA00022491"/>
    </source>
</evidence>
<dbReference type="SUPFAM" id="SSF46785">
    <property type="entry name" value="Winged helix' DNA-binding domain"/>
    <property type="match status" value="1"/>
</dbReference>
<dbReference type="Gene3D" id="3.30.750.70">
    <property type="entry name" value="4-hydroxybutyrate coenzyme like domains"/>
    <property type="match status" value="1"/>
</dbReference>
<dbReference type="AlphaFoldDB" id="A0A918P5K8"/>
<evidence type="ECO:0000313" key="6">
    <source>
        <dbReference type="EMBL" id="GGY23839.1"/>
    </source>
</evidence>
<keyword evidence="4" id="KW-0804">Transcription</keyword>
<dbReference type="GO" id="GO:0003700">
    <property type="term" value="F:DNA-binding transcription factor activity"/>
    <property type="evidence" value="ECO:0007669"/>
    <property type="project" value="InterPro"/>
</dbReference>
<keyword evidence="3" id="KW-0238">DNA-binding</keyword>
<name>A0A918P5K8_9NEIS</name>
<dbReference type="Gene3D" id="1.10.10.10">
    <property type="entry name" value="Winged helix-like DNA-binding domain superfamily/Winged helix DNA-binding domain"/>
    <property type="match status" value="1"/>
</dbReference>
<dbReference type="InterPro" id="IPR050313">
    <property type="entry name" value="Carb_Metab_HTH_regulators"/>
</dbReference>
<dbReference type="InterPro" id="IPR036390">
    <property type="entry name" value="WH_DNA-bd_sf"/>
</dbReference>
<proteinExistence type="predicted"/>
<evidence type="ECO:0000256" key="4">
    <source>
        <dbReference type="ARBA" id="ARBA00023163"/>
    </source>
</evidence>
<keyword evidence="1" id="KW-0678">Repressor</keyword>